<keyword evidence="2" id="KW-1185">Reference proteome</keyword>
<proteinExistence type="predicted"/>
<reference evidence="2" key="1">
    <citation type="submission" date="2019-06" db="EMBL/GenBank/DDBJ databases">
        <title>Sulfurimonas gotlandica sp. nov., a chemoautotrophic and psychrotolerant epsilonproteobacterium isolated from a pelagic redoxcline, and an emended description of the genus Sulfurimonas.</title>
        <authorList>
            <person name="Wang S."/>
            <person name="Jiang L."/>
            <person name="Shao Z."/>
        </authorList>
    </citation>
    <scope>NUCLEOTIDE SEQUENCE [LARGE SCALE GENOMIC DNA]</scope>
    <source>
        <strain evidence="2">1-1N</strain>
    </source>
</reference>
<name>A0AAJ4DN74_9BACT</name>
<organism evidence="1 2">
    <name type="scientific">Sulfurimonas xiamenensis</name>
    <dbReference type="NCBI Taxonomy" id="2590021"/>
    <lineage>
        <taxon>Bacteria</taxon>
        <taxon>Pseudomonadati</taxon>
        <taxon>Campylobacterota</taxon>
        <taxon>Epsilonproteobacteria</taxon>
        <taxon>Campylobacterales</taxon>
        <taxon>Sulfurimonadaceae</taxon>
        <taxon>Sulfurimonas</taxon>
    </lineage>
</organism>
<dbReference type="Proteomes" id="UP000326061">
    <property type="component" value="Chromosome"/>
</dbReference>
<accession>A0AAJ4DN74</accession>
<evidence type="ECO:0000313" key="1">
    <source>
        <dbReference type="EMBL" id="QFR43761.1"/>
    </source>
</evidence>
<dbReference type="KEGG" id="suln:FJR47_07495"/>
<sequence length="92" mass="10832">MRNTKRVVKVTTSEIEIITRHYTYEVIVEEAMADEFMEKMSELCGHKEIYEVLNNHVCKYITRKDGKQYPSDENFSSSIDKVELLNQPAWSL</sequence>
<dbReference type="RefSeq" id="WP_152299822.1">
    <property type="nucleotide sequence ID" value="NZ_CP041166.1"/>
</dbReference>
<protein>
    <submittedName>
        <fullName evidence="1">Uncharacterized protein</fullName>
    </submittedName>
</protein>
<gene>
    <name evidence="1" type="ORF">FJR47_07495</name>
</gene>
<dbReference type="AlphaFoldDB" id="A0AAJ4DN74"/>
<evidence type="ECO:0000313" key="2">
    <source>
        <dbReference type="Proteomes" id="UP000326061"/>
    </source>
</evidence>
<dbReference type="EMBL" id="CP041166">
    <property type="protein sequence ID" value="QFR43761.1"/>
    <property type="molecule type" value="Genomic_DNA"/>
</dbReference>